<feature type="compositionally biased region" description="Basic and acidic residues" evidence="8">
    <location>
        <begin position="508"/>
        <end position="517"/>
    </location>
</feature>
<feature type="compositionally biased region" description="Basic and acidic residues" evidence="8">
    <location>
        <begin position="190"/>
        <end position="206"/>
    </location>
</feature>
<feature type="region of interest" description="Disordered" evidence="8">
    <location>
        <begin position="1"/>
        <end position="98"/>
    </location>
</feature>
<feature type="compositionally biased region" description="Basic and acidic residues" evidence="8">
    <location>
        <begin position="524"/>
        <end position="548"/>
    </location>
</feature>
<dbReference type="InterPro" id="IPR036211">
    <property type="entry name" value="eIF4G_eIF4E-bd_sf"/>
</dbReference>
<feature type="compositionally biased region" description="Low complexity" evidence="8">
    <location>
        <begin position="58"/>
        <end position="90"/>
    </location>
</feature>
<dbReference type="SUPFAM" id="SSF101489">
    <property type="entry name" value="Eukaryotic initiation factor 4f subunit eIF4g, eIF4e-binding domain"/>
    <property type="match status" value="1"/>
</dbReference>
<feature type="region of interest" description="Disordered" evidence="8">
    <location>
        <begin position="506"/>
        <end position="603"/>
    </location>
</feature>
<dbReference type="SMART" id="SM00543">
    <property type="entry name" value="MIF4G"/>
    <property type="match status" value="1"/>
</dbReference>
<comment type="similarity">
    <text evidence="2">Belongs to the eukaryotic initiation factor 4G family.</text>
</comment>
<feature type="region of interest" description="Disordered" evidence="8">
    <location>
        <begin position="222"/>
        <end position="286"/>
    </location>
</feature>
<evidence type="ECO:0000256" key="8">
    <source>
        <dbReference type="SAM" id="MobiDB-lite"/>
    </source>
</evidence>
<dbReference type="GeneID" id="64856230"/>
<name>A0A8H2VD59_9SACH</name>
<evidence type="ECO:0000313" key="11">
    <source>
        <dbReference type="Proteomes" id="UP000644660"/>
    </source>
</evidence>
<dbReference type="Gene3D" id="1.20.970.30">
    <property type="entry name" value="eIF4G, eIF4E-binding domain"/>
    <property type="match status" value="1"/>
</dbReference>
<feature type="domain" description="MIF4G" evidence="9">
    <location>
        <begin position="619"/>
        <end position="862"/>
    </location>
</feature>
<reference evidence="10 11" key="1">
    <citation type="submission" date="2020-05" db="EMBL/GenBank/DDBJ databases">
        <authorList>
            <person name="Casaregola S."/>
            <person name="Devillers H."/>
            <person name="Grondin C."/>
        </authorList>
    </citation>
    <scope>NUCLEOTIDE SEQUENCE [LARGE SCALE GENOMIC DNA]</scope>
    <source>
        <strain evidence="10 11">CLIB 1767</strain>
    </source>
</reference>
<keyword evidence="5" id="KW-0597">Phosphoprotein</keyword>
<keyword evidence="11" id="KW-1185">Reference proteome</keyword>
<dbReference type="GO" id="GO:0016281">
    <property type="term" value="C:eukaryotic translation initiation factor 4F complex"/>
    <property type="evidence" value="ECO:0007669"/>
    <property type="project" value="TreeGrafter"/>
</dbReference>
<feature type="compositionally biased region" description="Low complexity" evidence="8">
    <location>
        <begin position="930"/>
        <end position="940"/>
    </location>
</feature>
<dbReference type="GO" id="GO:0003743">
    <property type="term" value="F:translation initiation factor activity"/>
    <property type="evidence" value="ECO:0007669"/>
    <property type="project" value="UniProtKB-KW"/>
</dbReference>
<keyword evidence="4 10" id="KW-0396">Initiation factor</keyword>
<gene>
    <name evidence="10" type="ORF">KABA2_02S11242</name>
</gene>
<feature type="compositionally biased region" description="Low complexity" evidence="8">
    <location>
        <begin position="232"/>
        <end position="246"/>
    </location>
</feature>
<evidence type="ECO:0000256" key="6">
    <source>
        <dbReference type="ARBA" id="ARBA00022884"/>
    </source>
</evidence>
<dbReference type="GO" id="GO:0010494">
    <property type="term" value="C:cytoplasmic stress granule"/>
    <property type="evidence" value="ECO:0007669"/>
    <property type="project" value="UniProtKB-ARBA"/>
</dbReference>
<keyword evidence="3" id="KW-0963">Cytoplasm</keyword>
<accession>A0A8H2VD59</accession>
<dbReference type="AlphaFoldDB" id="A0A8H2VD59"/>
<dbReference type="InterPro" id="IPR016024">
    <property type="entry name" value="ARM-type_fold"/>
</dbReference>
<evidence type="ECO:0000259" key="9">
    <source>
        <dbReference type="SMART" id="SM00543"/>
    </source>
</evidence>
<keyword evidence="6" id="KW-0694">RNA-binding</keyword>
<dbReference type="EMBL" id="CAEFZW010000002">
    <property type="protein sequence ID" value="CAB4253079.1"/>
    <property type="molecule type" value="Genomic_DNA"/>
</dbReference>
<dbReference type="PANTHER" id="PTHR23253">
    <property type="entry name" value="EUKARYOTIC TRANSLATION INITIATION FACTOR 4 GAMMA"/>
    <property type="match status" value="1"/>
</dbReference>
<feature type="compositionally biased region" description="Basic and acidic residues" evidence="8">
    <location>
        <begin position="247"/>
        <end position="268"/>
    </location>
</feature>
<feature type="region of interest" description="Disordered" evidence="8">
    <location>
        <begin position="161"/>
        <end position="209"/>
    </location>
</feature>
<dbReference type="RefSeq" id="XP_041405117.1">
    <property type="nucleotide sequence ID" value="XM_041549183.1"/>
</dbReference>
<organism evidence="10 11">
    <name type="scientific">Maudiozyma barnettii</name>
    <dbReference type="NCBI Taxonomy" id="61262"/>
    <lineage>
        <taxon>Eukaryota</taxon>
        <taxon>Fungi</taxon>
        <taxon>Dikarya</taxon>
        <taxon>Ascomycota</taxon>
        <taxon>Saccharomycotina</taxon>
        <taxon>Saccharomycetes</taxon>
        <taxon>Saccharomycetales</taxon>
        <taxon>Saccharomycetaceae</taxon>
        <taxon>Maudiozyma</taxon>
    </lineage>
</organism>
<evidence type="ECO:0000313" key="10">
    <source>
        <dbReference type="EMBL" id="CAB4253079.1"/>
    </source>
</evidence>
<dbReference type="InterPro" id="IPR022745">
    <property type="entry name" value="eIF4G1_eIF4E-bd"/>
</dbReference>
<protein>
    <submittedName>
        <fullName evidence="10">Similar to Saccharomyces cerevisiae YGR162W TIF4631 Translation initiation factor eIF4G, subunit of the mRNA cap-binding protein complex (eIF4F) that also contains eIF4E (Cdc33p)</fullName>
    </submittedName>
</protein>
<feature type="compositionally biased region" description="Polar residues" evidence="8">
    <location>
        <begin position="22"/>
        <end position="33"/>
    </location>
</feature>
<dbReference type="PANTHER" id="PTHR23253:SF9">
    <property type="entry name" value="EUKARYOTIC TRANSLATION INITIATION FACTOR 4 GAMMA 2"/>
    <property type="match status" value="1"/>
</dbReference>
<evidence type="ECO:0000256" key="1">
    <source>
        <dbReference type="ARBA" id="ARBA00004496"/>
    </source>
</evidence>
<dbReference type="SUPFAM" id="SSF48371">
    <property type="entry name" value="ARM repeat"/>
    <property type="match status" value="1"/>
</dbReference>
<feature type="compositionally biased region" description="Low complexity" evidence="8">
    <location>
        <begin position="904"/>
        <end position="913"/>
    </location>
</feature>
<feature type="region of interest" description="Disordered" evidence="8">
    <location>
        <begin position="339"/>
        <end position="404"/>
    </location>
</feature>
<dbReference type="FunFam" id="1.25.40.180:FF:000020">
    <property type="entry name" value="Eukaryotic translation initiation factor subunit"/>
    <property type="match status" value="1"/>
</dbReference>
<comment type="caution">
    <text evidence="10">The sequence shown here is derived from an EMBL/GenBank/DDBJ whole genome shotgun (WGS) entry which is preliminary data.</text>
</comment>
<dbReference type="Gene3D" id="1.25.40.180">
    <property type="match status" value="1"/>
</dbReference>
<dbReference type="InterPro" id="IPR003890">
    <property type="entry name" value="MIF4G-like_typ-3"/>
</dbReference>
<dbReference type="Pfam" id="PF02854">
    <property type="entry name" value="MIF4G"/>
    <property type="match status" value="1"/>
</dbReference>
<comment type="subcellular location">
    <subcellularLocation>
        <location evidence="1">Cytoplasm</location>
    </subcellularLocation>
</comment>
<feature type="compositionally biased region" description="Polar residues" evidence="8">
    <location>
        <begin position="162"/>
        <end position="186"/>
    </location>
</feature>
<feature type="compositionally biased region" description="Basic and acidic residues" evidence="8">
    <location>
        <begin position="339"/>
        <end position="349"/>
    </location>
</feature>
<evidence type="ECO:0000256" key="7">
    <source>
        <dbReference type="ARBA" id="ARBA00022917"/>
    </source>
</evidence>
<keyword evidence="7" id="KW-0648">Protein biosynthesis</keyword>
<dbReference type="Proteomes" id="UP000644660">
    <property type="component" value="Unassembled WGS sequence"/>
</dbReference>
<evidence type="ECO:0000256" key="5">
    <source>
        <dbReference type="ARBA" id="ARBA00022553"/>
    </source>
</evidence>
<evidence type="ECO:0000256" key="2">
    <source>
        <dbReference type="ARBA" id="ARBA00005775"/>
    </source>
</evidence>
<evidence type="ECO:0000256" key="4">
    <source>
        <dbReference type="ARBA" id="ARBA00022540"/>
    </source>
</evidence>
<feature type="compositionally biased region" description="Basic and acidic residues" evidence="8">
    <location>
        <begin position="1"/>
        <end position="21"/>
    </location>
</feature>
<feature type="compositionally biased region" description="Basic and acidic residues" evidence="8">
    <location>
        <begin position="276"/>
        <end position="286"/>
    </location>
</feature>
<feature type="region of interest" description="Disordered" evidence="8">
    <location>
        <begin position="887"/>
        <end position="972"/>
    </location>
</feature>
<dbReference type="Pfam" id="PF12152">
    <property type="entry name" value="eIF_4G1"/>
    <property type="match status" value="1"/>
</dbReference>
<sequence length="972" mass="111485">MSDNESPKTEVTNRPEAKENEVNNNLSPKISNTPPLPQEDDSKKVPTKPVYNKAERTNNYNNRYNNNNNYNNKRNSYNGNSSGYNNNRSSQQKGNRYINANGPYYNNGVNGYNRNPMNYDHQNVPVSSNNMGWNNYYMQPMYYVPQQMSMMNGAMYMDPNQYVPQSQNSNPRESMNKDTSPSNDGSPDTMKIETENVEKPRTKIEITTKTGELLNLKKIHEGNSHQDENDDNNNTPTPTPTPTTTNNHKDAVNSKDDTHTVAENKEGNPDVTSQKETVRDKETEAEKNKKMFLEQVRLRKLALDAKNKVPNTTAAQKEVETVLKTEIKEAIKSNDEIENAVEKDEKSLAEEEEENNFEISRETQKEQLRTTDKHVQIETPSPGSDVEQNEEVEENTKKNEIVGTKESINISELNNESVHPDVDDDIEKLSISQMLQRLKEIPAIEDVYEFAYPKPFIPSESQYKKEHIKYTYGPLFLLQFKDRIKVNVDPEWITSTRSKIVIPVGSDNRFKGRDNSRRNPSGRNTDDRMMNSRDSSRRQSKRFDDRRSNRTTYTSRRDRERAAMGNNRDNHHHPQQPKEEVAPLVPTANRWVPKSKQKKTERKFAPDGVTELLTPDEVVSKMKSLLNKLTLEKFDTISADILEIGNLSKWETDSATLQNVITQIFNKATDEPYWSSMYAQLCGKLVKELDPEITDENQKGKSGPKLILHYLVDICHTEFEKGWIDKLPTNEDGTPLAPEMMSDEYYEMATAKRRGLGLVRFIGFLYRLNLLSGKMMFECFRRLMKDLTDNPSEEVLESVIELLSTVGEQFEDDSFNVGKGTLEGSVLLDSLFSLMTSIIDGDQVSSRIKFKMIDIKELREKKNWNSEKKNAGPKTIQEIHREEEIARQLKTSRGPPQRRGTGGSYNNNSNYSRQNHFGGNSRRRDAPRDSFTSTRTTSSRYSKGGNMSKEEPKSQPTQTNRFSALMHDSEDD</sequence>
<feature type="compositionally biased region" description="Basic and acidic residues" evidence="8">
    <location>
        <begin position="359"/>
        <end position="376"/>
    </location>
</feature>
<proteinExistence type="inferred from homology"/>
<dbReference type="GO" id="GO:0003729">
    <property type="term" value="F:mRNA binding"/>
    <property type="evidence" value="ECO:0007669"/>
    <property type="project" value="TreeGrafter"/>
</dbReference>
<evidence type="ECO:0000256" key="3">
    <source>
        <dbReference type="ARBA" id="ARBA00022490"/>
    </source>
</evidence>
<dbReference type="OrthoDB" id="514777at2759"/>